<dbReference type="RefSeq" id="WP_203828729.1">
    <property type="nucleotide sequence ID" value="NZ_BAAATY010000018.1"/>
</dbReference>
<protein>
    <submittedName>
        <fullName evidence="1">Uncharacterized protein</fullName>
    </submittedName>
</protein>
<dbReference type="InterPro" id="IPR058009">
    <property type="entry name" value="TTP_Phage_16"/>
</dbReference>
<keyword evidence="2" id="KW-1185">Reference proteome</keyword>
<organism evidence="1 2">
    <name type="scientific">Actinoplanes palleronii</name>
    <dbReference type="NCBI Taxonomy" id="113570"/>
    <lineage>
        <taxon>Bacteria</taxon>
        <taxon>Bacillati</taxon>
        <taxon>Actinomycetota</taxon>
        <taxon>Actinomycetes</taxon>
        <taxon>Micromonosporales</taxon>
        <taxon>Micromonosporaceae</taxon>
        <taxon>Actinoplanes</taxon>
    </lineage>
</organism>
<evidence type="ECO:0000313" key="1">
    <source>
        <dbReference type="EMBL" id="GIE70729.1"/>
    </source>
</evidence>
<evidence type="ECO:0000313" key="2">
    <source>
        <dbReference type="Proteomes" id="UP000624709"/>
    </source>
</evidence>
<proteinExistence type="predicted"/>
<comment type="caution">
    <text evidence="1">The sequence shown here is derived from an EMBL/GenBank/DDBJ whole genome shotgun (WGS) entry which is preliminary data.</text>
</comment>
<sequence length="159" mass="16982">MPDIIGDGKEAWWWVPTIANINAPTAAEINAGIRISQWMTKDGATGFAPDTADAPTSSIESTFDTNVNGRRSFSGPKLRLKKQSGTDTAYNTLTPDTTGNLVRRKSLAATTAVASAQPVQVFPVMCGEAALMDVEDNMPERYDIPVKITAQPSLRAAVA</sequence>
<gene>
    <name evidence="1" type="ORF">Apa02nite_068370</name>
</gene>
<dbReference type="Pfam" id="PF25595">
    <property type="entry name" value="Phage_TTP_16"/>
    <property type="match status" value="1"/>
</dbReference>
<dbReference type="Proteomes" id="UP000624709">
    <property type="component" value="Unassembled WGS sequence"/>
</dbReference>
<reference evidence="1 2" key="1">
    <citation type="submission" date="2021-01" db="EMBL/GenBank/DDBJ databases">
        <title>Whole genome shotgun sequence of Actinoplanes palleronii NBRC 14916.</title>
        <authorList>
            <person name="Komaki H."/>
            <person name="Tamura T."/>
        </authorList>
    </citation>
    <scope>NUCLEOTIDE SEQUENCE [LARGE SCALE GENOMIC DNA]</scope>
    <source>
        <strain evidence="1 2">NBRC 14916</strain>
    </source>
</reference>
<accession>A0ABQ4BJ75</accession>
<dbReference type="EMBL" id="BOMS01000110">
    <property type="protein sequence ID" value="GIE70729.1"/>
    <property type="molecule type" value="Genomic_DNA"/>
</dbReference>
<name>A0ABQ4BJ75_9ACTN</name>